<dbReference type="AlphaFoldDB" id="A0AAV2RT87"/>
<dbReference type="EMBL" id="CAXKWB010033252">
    <property type="protein sequence ID" value="CAL4142516.1"/>
    <property type="molecule type" value="Genomic_DNA"/>
</dbReference>
<evidence type="ECO:0000313" key="2">
    <source>
        <dbReference type="EMBL" id="CAL4142516.1"/>
    </source>
</evidence>
<keyword evidence="3" id="KW-1185">Reference proteome</keyword>
<evidence type="ECO:0000313" key="3">
    <source>
        <dbReference type="Proteomes" id="UP001497623"/>
    </source>
</evidence>
<evidence type="ECO:0000256" key="1">
    <source>
        <dbReference type="SAM" id="Coils"/>
    </source>
</evidence>
<name>A0AAV2RT87_MEGNR</name>
<organism evidence="2 3">
    <name type="scientific">Meganyctiphanes norvegica</name>
    <name type="common">Northern krill</name>
    <name type="synonym">Thysanopoda norvegica</name>
    <dbReference type="NCBI Taxonomy" id="48144"/>
    <lineage>
        <taxon>Eukaryota</taxon>
        <taxon>Metazoa</taxon>
        <taxon>Ecdysozoa</taxon>
        <taxon>Arthropoda</taxon>
        <taxon>Crustacea</taxon>
        <taxon>Multicrustacea</taxon>
        <taxon>Malacostraca</taxon>
        <taxon>Eumalacostraca</taxon>
        <taxon>Eucarida</taxon>
        <taxon>Euphausiacea</taxon>
        <taxon>Euphausiidae</taxon>
        <taxon>Meganyctiphanes</taxon>
    </lineage>
</organism>
<keyword evidence="1" id="KW-0175">Coiled coil</keyword>
<proteinExistence type="predicted"/>
<feature type="coiled-coil region" evidence="1">
    <location>
        <begin position="113"/>
        <end position="172"/>
    </location>
</feature>
<gene>
    <name evidence="2" type="ORF">MNOR_LOCUS29136</name>
</gene>
<sequence length="183" mass="20892">MADLLNKLELSLKREEELNKKLEAADLSKTELKDQLTQSEGWSKGLESRVIEIQDNYDQLEGLNSQEVAKIKHLLLNTNSELEEVKSQLAQKIESLTFSESRLTTLSGLPDRLSQLNEEKTELESLVVGLTHKLNSANARNTTLEEERSEEAAHLQQRINTLEQRHTQTNMQETEKVQALIKE</sequence>
<feature type="non-terminal residue" evidence="2">
    <location>
        <position position="183"/>
    </location>
</feature>
<reference evidence="2 3" key="1">
    <citation type="submission" date="2024-05" db="EMBL/GenBank/DDBJ databases">
        <authorList>
            <person name="Wallberg A."/>
        </authorList>
    </citation>
    <scope>NUCLEOTIDE SEQUENCE [LARGE SCALE GENOMIC DNA]</scope>
</reference>
<comment type="caution">
    <text evidence="2">The sequence shown here is derived from an EMBL/GenBank/DDBJ whole genome shotgun (WGS) entry which is preliminary data.</text>
</comment>
<feature type="coiled-coil region" evidence="1">
    <location>
        <begin position="1"/>
        <end position="35"/>
    </location>
</feature>
<dbReference type="Proteomes" id="UP001497623">
    <property type="component" value="Unassembled WGS sequence"/>
</dbReference>
<protein>
    <submittedName>
        <fullName evidence="2">Uncharacterized protein</fullName>
    </submittedName>
</protein>
<accession>A0AAV2RT87</accession>